<dbReference type="EMBL" id="JARJCM010000084">
    <property type="protein sequence ID" value="KAJ7031093.1"/>
    <property type="molecule type" value="Genomic_DNA"/>
</dbReference>
<organism evidence="1 2">
    <name type="scientific">Mycena alexandri</name>
    <dbReference type="NCBI Taxonomy" id="1745969"/>
    <lineage>
        <taxon>Eukaryota</taxon>
        <taxon>Fungi</taxon>
        <taxon>Dikarya</taxon>
        <taxon>Basidiomycota</taxon>
        <taxon>Agaricomycotina</taxon>
        <taxon>Agaricomycetes</taxon>
        <taxon>Agaricomycetidae</taxon>
        <taxon>Agaricales</taxon>
        <taxon>Marasmiineae</taxon>
        <taxon>Mycenaceae</taxon>
        <taxon>Mycena</taxon>
    </lineage>
</organism>
<dbReference type="AlphaFoldDB" id="A0AAD6SNP2"/>
<dbReference type="Proteomes" id="UP001218188">
    <property type="component" value="Unassembled WGS sequence"/>
</dbReference>
<keyword evidence="2" id="KW-1185">Reference proteome</keyword>
<reference evidence="1" key="1">
    <citation type="submission" date="2023-03" db="EMBL/GenBank/DDBJ databases">
        <title>Massive genome expansion in bonnet fungi (Mycena s.s.) driven by repeated elements and novel gene families across ecological guilds.</title>
        <authorList>
            <consortium name="Lawrence Berkeley National Laboratory"/>
            <person name="Harder C.B."/>
            <person name="Miyauchi S."/>
            <person name="Viragh M."/>
            <person name="Kuo A."/>
            <person name="Thoen E."/>
            <person name="Andreopoulos B."/>
            <person name="Lu D."/>
            <person name="Skrede I."/>
            <person name="Drula E."/>
            <person name="Henrissat B."/>
            <person name="Morin E."/>
            <person name="Kohler A."/>
            <person name="Barry K."/>
            <person name="LaButti K."/>
            <person name="Morin E."/>
            <person name="Salamov A."/>
            <person name="Lipzen A."/>
            <person name="Mereny Z."/>
            <person name="Hegedus B."/>
            <person name="Baldrian P."/>
            <person name="Stursova M."/>
            <person name="Weitz H."/>
            <person name="Taylor A."/>
            <person name="Grigoriev I.V."/>
            <person name="Nagy L.G."/>
            <person name="Martin F."/>
            <person name="Kauserud H."/>
        </authorList>
    </citation>
    <scope>NUCLEOTIDE SEQUENCE</scope>
    <source>
        <strain evidence="1">CBHHK200</strain>
    </source>
</reference>
<accession>A0AAD6SNP2</accession>
<name>A0AAD6SNP2_9AGAR</name>
<gene>
    <name evidence="1" type="ORF">C8F04DRAFT_1186148</name>
</gene>
<comment type="caution">
    <text evidence="1">The sequence shown here is derived from an EMBL/GenBank/DDBJ whole genome shotgun (WGS) entry which is preliminary data.</text>
</comment>
<evidence type="ECO:0000313" key="1">
    <source>
        <dbReference type="EMBL" id="KAJ7031093.1"/>
    </source>
</evidence>
<evidence type="ECO:0000313" key="2">
    <source>
        <dbReference type="Proteomes" id="UP001218188"/>
    </source>
</evidence>
<proteinExistence type="predicted"/>
<protein>
    <submittedName>
        <fullName evidence="1">Uncharacterized protein</fullName>
    </submittedName>
</protein>
<sequence>MYLGRSGFETLLRIRRLVLDRVSFPNIEFITGTVTDVRPDLTNPSRLNKVVVRTAAGVNEFESVLVADCTGPMRAGIKWLERSGYGYSSAYPGGKLPLDQLKISFDQKLCYCSIMFRITPEFHDRLPLPADMKNTGPIYTFLDEEVEQGRTLFALTRPDGNQFLVFTGHHGTVRSPPQNLAELKEYVRGLRAVEPIPDWVFEVLDMLEEVEKTAVVAIVKIPPTSYVRYHRGTNLPSNWVALGDSTMTLNPLFSEGCTKAFKEHQIIINGLRCAHDGAATRRKSVFWKIFALVYHATPASGYQSVGLASPIDAFNPNLVLKIFWRALLGGI</sequence>